<dbReference type="EMBL" id="KQ416046">
    <property type="protein sequence ID" value="KOF98946.1"/>
    <property type="molecule type" value="Genomic_DNA"/>
</dbReference>
<keyword evidence="1" id="KW-0732">Signal</keyword>
<feature type="signal peptide" evidence="1">
    <location>
        <begin position="1"/>
        <end position="19"/>
    </location>
</feature>
<sequence>MNSKILFFCLLVAVAQVYSIEYKEKCFGMCLACYQVSSRYCPMDIRRPESVEGCIKFCDPEARNIISGIEKCKTAANKIDCVDAIIH</sequence>
<gene>
    <name evidence="2" type="ORF">OCBIM_22021461mg</name>
</gene>
<proteinExistence type="predicted"/>
<evidence type="ECO:0000256" key="1">
    <source>
        <dbReference type="SAM" id="SignalP"/>
    </source>
</evidence>
<accession>A0A0L8IBT9</accession>
<protein>
    <submittedName>
        <fullName evidence="2">Uncharacterized protein</fullName>
    </submittedName>
</protein>
<dbReference type="AlphaFoldDB" id="A0A0L8IBT9"/>
<feature type="chain" id="PRO_5005584252" evidence="1">
    <location>
        <begin position="20"/>
        <end position="87"/>
    </location>
</feature>
<evidence type="ECO:0000313" key="2">
    <source>
        <dbReference type="EMBL" id="KOF98946.1"/>
    </source>
</evidence>
<name>A0A0L8IBT9_OCTBM</name>
<organism evidence="2">
    <name type="scientific">Octopus bimaculoides</name>
    <name type="common">California two-spotted octopus</name>
    <dbReference type="NCBI Taxonomy" id="37653"/>
    <lineage>
        <taxon>Eukaryota</taxon>
        <taxon>Metazoa</taxon>
        <taxon>Spiralia</taxon>
        <taxon>Lophotrochozoa</taxon>
        <taxon>Mollusca</taxon>
        <taxon>Cephalopoda</taxon>
        <taxon>Coleoidea</taxon>
        <taxon>Octopodiformes</taxon>
        <taxon>Octopoda</taxon>
        <taxon>Incirrata</taxon>
        <taxon>Octopodidae</taxon>
        <taxon>Octopus</taxon>
    </lineage>
</organism>
<reference evidence="2" key="1">
    <citation type="submission" date="2015-07" db="EMBL/GenBank/DDBJ databases">
        <title>MeaNS - Measles Nucleotide Surveillance Program.</title>
        <authorList>
            <person name="Tran T."/>
            <person name="Druce J."/>
        </authorList>
    </citation>
    <scope>NUCLEOTIDE SEQUENCE</scope>
    <source>
        <strain evidence="2">UCB-OBI-ISO-001</strain>
        <tissue evidence="2">Gonad</tissue>
    </source>
</reference>